<accession>A0ABU0UT50</accession>
<organism evidence="2 3">
    <name type="scientific">Acinetobacter baylyi</name>
    <dbReference type="NCBI Taxonomy" id="202950"/>
    <lineage>
        <taxon>Bacteria</taxon>
        <taxon>Pseudomonadati</taxon>
        <taxon>Pseudomonadota</taxon>
        <taxon>Gammaproteobacteria</taxon>
        <taxon>Moraxellales</taxon>
        <taxon>Moraxellaceae</taxon>
        <taxon>Acinetobacter</taxon>
    </lineage>
</organism>
<sequence length="255" mass="28687">MKSRHNKTQYLNIVTALLSLMPLGSYAATNVLDKDQWNLSGNVTLASDYHWRGISLTQNQPAIQGGLRVTHQSGLYAGVWASNTDVLNGASIEADFMVGYRYAFSKATGVTLQYIDINYPGAKVNFETDFSEFSIALDHHSLFKYNDSIVTSLAFSPEYYAKTGHMWRFDARYDIPLNQDFGFMVAGGALKVEDKQAFFHVWGNDQKDHYYDWKAGITSNLFGLRSELFYADNSGINPNVSSMKSRVVFSVTKLF</sequence>
<evidence type="ECO:0000313" key="2">
    <source>
        <dbReference type="EMBL" id="MDQ1207726.1"/>
    </source>
</evidence>
<dbReference type="EMBL" id="JAUTBK010000002">
    <property type="protein sequence ID" value="MDQ1207726.1"/>
    <property type="molecule type" value="Genomic_DNA"/>
</dbReference>
<feature type="chain" id="PRO_5047375110" evidence="1">
    <location>
        <begin position="28"/>
        <end position="255"/>
    </location>
</feature>
<dbReference type="Pfam" id="PF09694">
    <property type="entry name" value="Gcw_chp"/>
    <property type="match status" value="1"/>
</dbReference>
<proteinExistence type="predicted"/>
<dbReference type="Proteomes" id="UP001233360">
    <property type="component" value="Unassembled WGS sequence"/>
</dbReference>
<name>A0ABU0UT50_ACIBI</name>
<dbReference type="NCBIfam" id="TIGR02001">
    <property type="entry name" value="gcw_chp"/>
    <property type="match status" value="1"/>
</dbReference>
<keyword evidence="3" id="KW-1185">Reference proteome</keyword>
<protein>
    <submittedName>
        <fullName evidence="2">Uncharacterized protein (TIGR02001 family)</fullName>
    </submittedName>
</protein>
<keyword evidence="1" id="KW-0732">Signal</keyword>
<dbReference type="InterPro" id="IPR010239">
    <property type="entry name" value="CHP02001"/>
</dbReference>
<comment type="caution">
    <text evidence="2">The sequence shown here is derived from an EMBL/GenBank/DDBJ whole genome shotgun (WGS) entry which is preliminary data.</text>
</comment>
<evidence type="ECO:0000256" key="1">
    <source>
        <dbReference type="SAM" id="SignalP"/>
    </source>
</evidence>
<reference evidence="2 3" key="1">
    <citation type="submission" date="2023-07" db="EMBL/GenBank/DDBJ databases">
        <title>Functional and genomic diversity of the sorghum phyllosphere microbiome.</title>
        <authorList>
            <person name="Shade A."/>
        </authorList>
    </citation>
    <scope>NUCLEOTIDE SEQUENCE [LARGE SCALE GENOMIC DNA]</scope>
    <source>
        <strain evidence="2 3">SORGH_AS_0887</strain>
    </source>
</reference>
<gene>
    <name evidence="2" type="ORF">QE380_000649</name>
</gene>
<feature type="signal peptide" evidence="1">
    <location>
        <begin position="1"/>
        <end position="27"/>
    </location>
</feature>
<dbReference type="RefSeq" id="WP_307002054.1">
    <property type="nucleotide sequence ID" value="NZ_JAUTBK010000002.1"/>
</dbReference>
<evidence type="ECO:0000313" key="3">
    <source>
        <dbReference type="Proteomes" id="UP001233360"/>
    </source>
</evidence>